<dbReference type="InterPro" id="IPR036396">
    <property type="entry name" value="Cyt_P450_sf"/>
</dbReference>
<evidence type="ECO:0000256" key="6">
    <source>
        <dbReference type="ARBA" id="ARBA00023004"/>
    </source>
</evidence>
<reference evidence="10 11" key="1">
    <citation type="journal article" date="2019" name="Int. J. Syst. Evol. Microbiol.">
        <title>The Global Catalogue of Microorganisms (GCM) 10K type strain sequencing project: providing services to taxonomists for standard genome sequencing and annotation.</title>
        <authorList>
            <consortium name="The Broad Institute Genomics Platform"/>
            <consortium name="The Broad Institute Genome Sequencing Center for Infectious Disease"/>
            <person name="Wu L."/>
            <person name="Ma J."/>
        </authorList>
    </citation>
    <scope>NUCLEOTIDE SEQUENCE [LARGE SCALE GENOMIC DNA]</scope>
    <source>
        <strain evidence="10 11">JCM 12696</strain>
    </source>
</reference>
<keyword evidence="7 8" id="KW-0503">Monooxygenase</keyword>
<dbReference type="PANTHER" id="PTHR46696">
    <property type="entry name" value="P450, PUTATIVE (EUROFUNG)-RELATED"/>
    <property type="match status" value="1"/>
</dbReference>
<accession>A0ABN1UZM6</accession>
<dbReference type="InterPro" id="IPR002397">
    <property type="entry name" value="Cyt_P450_B"/>
</dbReference>
<evidence type="ECO:0000256" key="9">
    <source>
        <dbReference type="SAM" id="MobiDB-lite"/>
    </source>
</evidence>
<evidence type="ECO:0000256" key="7">
    <source>
        <dbReference type="ARBA" id="ARBA00023033"/>
    </source>
</evidence>
<keyword evidence="5 8" id="KW-0560">Oxidoreductase</keyword>
<evidence type="ECO:0000256" key="5">
    <source>
        <dbReference type="ARBA" id="ARBA00023002"/>
    </source>
</evidence>
<keyword evidence="6 8" id="KW-0408">Iron</keyword>
<evidence type="ECO:0000313" key="10">
    <source>
        <dbReference type="EMBL" id="GAA1183586.1"/>
    </source>
</evidence>
<evidence type="ECO:0000256" key="3">
    <source>
        <dbReference type="ARBA" id="ARBA00022617"/>
    </source>
</evidence>
<keyword evidence="3 8" id="KW-0349">Heme</keyword>
<evidence type="ECO:0000256" key="1">
    <source>
        <dbReference type="ARBA" id="ARBA00001971"/>
    </source>
</evidence>
<sequence length="406" mass="43844">MADNDQILRLPMPGPTPLEPPAEWEGLRRRCPVADVELPSGDRAKFLSRYDDVRAILSDPRFARPTAADEGAARIAPEGAGGPAADGDSSLAIPQTGEPHQRWRRRVSKYFTAKRMAQLRPAMARTAEALIDDMVAQGQPGDLKAALGFPLPVYVICDILGVPAEDRDRFSHWSDAFLNVTRLSGEQSAASQAEFTAYMSAHIAATRAEPGEDLISMLIKETGTDGAGMSDAELLTTAMGLLVAGHETTANMIGKMTAMLLADRGRWERLLEDPSLVRGAVEEALRLDANLGFGLRRYLTEDVEVAGEVLPSGTTVVCGMPSANRDERAFDDPDDMVLTRTPNPHLTFGAGPHSCLGQALARTELQVVLEVMLRKLPGLRLAVPVEELPRVEGLLVGGLTAVPVRW</sequence>
<dbReference type="InterPro" id="IPR017972">
    <property type="entry name" value="Cyt_P450_CS"/>
</dbReference>
<evidence type="ECO:0000256" key="2">
    <source>
        <dbReference type="ARBA" id="ARBA00010617"/>
    </source>
</evidence>
<evidence type="ECO:0000313" key="11">
    <source>
        <dbReference type="Proteomes" id="UP001501371"/>
    </source>
</evidence>
<dbReference type="InterPro" id="IPR001128">
    <property type="entry name" value="Cyt_P450"/>
</dbReference>
<name>A0ABN1UZM6_9ACTN</name>
<evidence type="ECO:0000256" key="8">
    <source>
        <dbReference type="RuleBase" id="RU000461"/>
    </source>
</evidence>
<comment type="similarity">
    <text evidence="2 8">Belongs to the cytochrome P450 family.</text>
</comment>
<keyword evidence="4 8" id="KW-0479">Metal-binding</keyword>
<gene>
    <name evidence="10" type="ORF">GCM10009654_46230</name>
</gene>
<dbReference type="Proteomes" id="UP001501371">
    <property type="component" value="Unassembled WGS sequence"/>
</dbReference>
<dbReference type="PRINTS" id="PR00359">
    <property type="entry name" value="BP450"/>
</dbReference>
<dbReference type="PROSITE" id="PS00086">
    <property type="entry name" value="CYTOCHROME_P450"/>
    <property type="match status" value="1"/>
</dbReference>
<feature type="region of interest" description="Disordered" evidence="9">
    <location>
        <begin position="1"/>
        <end position="23"/>
    </location>
</feature>
<dbReference type="RefSeq" id="WP_344279932.1">
    <property type="nucleotide sequence ID" value="NZ_BAAAKV010000044.1"/>
</dbReference>
<dbReference type="PRINTS" id="PR00385">
    <property type="entry name" value="P450"/>
</dbReference>
<dbReference type="CDD" id="cd11031">
    <property type="entry name" value="Cyp158A-like"/>
    <property type="match status" value="1"/>
</dbReference>
<dbReference type="SUPFAM" id="SSF48264">
    <property type="entry name" value="Cytochrome P450"/>
    <property type="match status" value="1"/>
</dbReference>
<evidence type="ECO:0000256" key="4">
    <source>
        <dbReference type="ARBA" id="ARBA00022723"/>
    </source>
</evidence>
<dbReference type="Pfam" id="PF00067">
    <property type="entry name" value="p450"/>
    <property type="match status" value="1"/>
</dbReference>
<protein>
    <submittedName>
        <fullName evidence="10">Cytochrome P450</fullName>
    </submittedName>
</protein>
<comment type="cofactor">
    <cofactor evidence="1">
        <name>heme</name>
        <dbReference type="ChEBI" id="CHEBI:30413"/>
    </cofactor>
</comment>
<keyword evidence="11" id="KW-1185">Reference proteome</keyword>
<feature type="region of interest" description="Disordered" evidence="9">
    <location>
        <begin position="75"/>
        <end position="101"/>
    </location>
</feature>
<organism evidence="10 11">
    <name type="scientific">Streptomyces hebeiensis</name>
    <dbReference type="NCBI Taxonomy" id="229486"/>
    <lineage>
        <taxon>Bacteria</taxon>
        <taxon>Bacillati</taxon>
        <taxon>Actinomycetota</taxon>
        <taxon>Actinomycetes</taxon>
        <taxon>Kitasatosporales</taxon>
        <taxon>Streptomycetaceae</taxon>
        <taxon>Streptomyces</taxon>
    </lineage>
</organism>
<dbReference type="PANTHER" id="PTHR46696:SF5">
    <property type="entry name" value="CYTOCHROME P450 BJ-1"/>
    <property type="match status" value="1"/>
</dbReference>
<proteinExistence type="inferred from homology"/>
<comment type="caution">
    <text evidence="10">The sequence shown here is derived from an EMBL/GenBank/DDBJ whole genome shotgun (WGS) entry which is preliminary data.</text>
</comment>
<dbReference type="Gene3D" id="1.10.630.10">
    <property type="entry name" value="Cytochrome P450"/>
    <property type="match status" value="1"/>
</dbReference>
<dbReference type="EMBL" id="BAAAKV010000044">
    <property type="protein sequence ID" value="GAA1183586.1"/>
    <property type="molecule type" value="Genomic_DNA"/>
</dbReference>